<dbReference type="Pfam" id="PF00440">
    <property type="entry name" value="TetR_N"/>
    <property type="match status" value="1"/>
</dbReference>
<dbReference type="SUPFAM" id="SSF48498">
    <property type="entry name" value="Tetracyclin repressor-like, C-terminal domain"/>
    <property type="match status" value="1"/>
</dbReference>
<gene>
    <name evidence="4" type="ORF">GCM10023191_082970</name>
</gene>
<feature type="domain" description="HTH tetR-type" evidence="3">
    <location>
        <begin position="1"/>
        <end position="37"/>
    </location>
</feature>
<reference evidence="5" key="1">
    <citation type="journal article" date="2019" name="Int. J. Syst. Evol. Microbiol.">
        <title>The Global Catalogue of Microorganisms (GCM) 10K type strain sequencing project: providing services to taxonomists for standard genome sequencing and annotation.</title>
        <authorList>
            <consortium name="The Broad Institute Genomics Platform"/>
            <consortium name="The Broad Institute Genome Sequencing Center for Infectious Disease"/>
            <person name="Wu L."/>
            <person name="Ma J."/>
        </authorList>
    </citation>
    <scope>NUCLEOTIDE SEQUENCE [LARGE SCALE GENOMIC DNA]</scope>
    <source>
        <strain evidence="5">JCM 17933</strain>
    </source>
</reference>
<comment type="caution">
    <text evidence="2">Lacks conserved residue(s) required for the propagation of feature annotation.</text>
</comment>
<evidence type="ECO:0000259" key="3">
    <source>
        <dbReference type="PROSITE" id="PS50977"/>
    </source>
</evidence>
<organism evidence="4 5">
    <name type="scientific">Actinoallomurus oryzae</name>
    <dbReference type="NCBI Taxonomy" id="502180"/>
    <lineage>
        <taxon>Bacteria</taxon>
        <taxon>Bacillati</taxon>
        <taxon>Actinomycetota</taxon>
        <taxon>Actinomycetes</taxon>
        <taxon>Streptosporangiales</taxon>
        <taxon>Thermomonosporaceae</taxon>
        <taxon>Actinoallomurus</taxon>
    </lineage>
</organism>
<dbReference type="Proteomes" id="UP001500503">
    <property type="component" value="Unassembled WGS sequence"/>
</dbReference>
<protein>
    <recommendedName>
        <fullName evidence="3">HTH tetR-type domain-containing protein</fullName>
    </recommendedName>
</protein>
<dbReference type="PANTHER" id="PTHR30055">
    <property type="entry name" value="HTH-TYPE TRANSCRIPTIONAL REGULATOR RUTR"/>
    <property type="match status" value="1"/>
</dbReference>
<accession>A0ABP8QZS0</accession>
<dbReference type="PANTHER" id="PTHR30055:SF146">
    <property type="entry name" value="HTH-TYPE TRANSCRIPTIONAL DUAL REGULATOR CECR"/>
    <property type="match status" value="1"/>
</dbReference>
<proteinExistence type="predicted"/>
<evidence type="ECO:0000313" key="4">
    <source>
        <dbReference type="EMBL" id="GAA4514453.1"/>
    </source>
</evidence>
<comment type="caution">
    <text evidence="4">The sequence shown here is derived from an EMBL/GenBank/DDBJ whole genome shotgun (WGS) entry which is preliminary data.</text>
</comment>
<dbReference type="SUPFAM" id="SSF46689">
    <property type="entry name" value="Homeodomain-like"/>
    <property type="match status" value="1"/>
</dbReference>
<dbReference type="EMBL" id="BAABHF010000049">
    <property type="protein sequence ID" value="GAA4514453.1"/>
    <property type="molecule type" value="Genomic_DNA"/>
</dbReference>
<name>A0ABP8QZS0_9ACTN</name>
<keyword evidence="1 2" id="KW-0238">DNA-binding</keyword>
<sequence length="170" mass="18791">MRDIAARAGVSKDLVNYHFGGKEGLYAEVQRAWLRREDTFSDPRLPLAENLIRYLHDALDDPRPMRLLAWRGLTGTDERPPALTDGADDLAGMRRRRRRGELAADLDPATVRLVLPGALAAPVVFPHVVSRLFGIEPGAPGFEARYGEGLRRLLDHLAPASPRRGRPGDG</sequence>
<evidence type="ECO:0000256" key="2">
    <source>
        <dbReference type="PROSITE-ProRule" id="PRU00335"/>
    </source>
</evidence>
<keyword evidence="5" id="KW-1185">Reference proteome</keyword>
<dbReference type="RefSeq" id="WP_345473529.1">
    <property type="nucleotide sequence ID" value="NZ_BAABHF010000049.1"/>
</dbReference>
<evidence type="ECO:0000256" key="1">
    <source>
        <dbReference type="ARBA" id="ARBA00023125"/>
    </source>
</evidence>
<dbReference type="Gene3D" id="1.10.357.10">
    <property type="entry name" value="Tetracycline Repressor, domain 2"/>
    <property type="match status" value="1"/>
</dbReference>
<dbReference type="InterPro" id="IPR036271">
    <property type="entry name" value="Tet_transcr_reg_TetR-rel_C_sf"/>
</dbReference>
<evidence type="ECO:0000313" key="5">
    <source>
        <dbReference type="Proteomes" id="UP001500503"/>
    </source>
</evidence>
<dbReference type="PROSITE" id="PS50977">
    <property type="entry name" value="HTH_TETR_2"/>
    <property type="match status" value="1"/>
</dbReference>
<dbReference type="InterPro" id="IPR009057">
    <property type="entry name" value="Homeodomain-like_sf"/>
</dbReference>
<dbReference type="InterPro" id="IPR050109">
    <property type="entry name" value="HTH-type_TetR-like_transc_reg"/>
</dbReference>
<dbReference type="InterPro" id="IPR001647">
    <property type="entry name" value="HTH_TetR"/>
</dbReference>